<protein>
    <submittedName>
        <fullName evidence="1">Uncharacterized protein</fullName>
    </submittedName>
</protein>
<reference evidence="1" key="1">
    <citation type="submission" date="2018-07" db="EMBL/GenBank/DDBJ databases">
        <authorList>
            <consortium name="GenomeTrakr network: Whole genome sequencing for foodborne pathogen traceback"/>
        </authorList>
    </citation>
    <scope>NUCLEOTIDE SEQUENCE</scope>
    <source>
        <strain evidence="1">CFSAN018538</strain>
    </source>
</reference>
<accession>A0A5U2F2Z0</accession>
<organism evidence="1">
    <name type="scientific">Salmonella enterica</name>
    <name type="common">Salmonella choleraesuis</name>
    <dbReference type="NCBI Taxonomy" id="28901"/>
    <lineage>
        <taxon>Bacteria</taxon>
        <taxon>Pseudomonadati</taxon>
        <taxon>Pseudomonadota</taxon>
        <taxon>Gammaproteobacteria</taxon>
        <taxon>Enterobacterales</taxon>
        <taxon>Enterobacteriaceae</taxon>
        <taxon>Salmonella</taxon>
    </lineage>
</organism>
<dbReference type="EMBL" id="AAGKHU010000026">
    <property type="protein sequence ID" value="EBP0011255.1"/>
    <property type="molecule type" value="Genomic_DNA"/>
</dbReference>
<name>A0A5U2F2Z0_SALER</name>
<comment type="caution">
    <text evidence="1">The sequence shown here is derived from an EMBL/GenBank/DDBJ whole genome shotgun (WGS) entry which is preliminary data.</text>
</comment>
<evidence type="ECO:0000313" key="1">
    <source>
        <dbReference type="EMBL" id="EBP0011255.1"/>
    </source>
</evidence>
<dbReference type="AlphaFoldDB" id="A0A5U2F2Z0"/>
<sequence length="114" mass="13517">MTVRTQSRTPKYEMTVSDIRRKEAHEREIMVVEAVAKVFIQERIEPQMTLKKFAERYRNGDFQSVIDDANRGELKLIKTEKNKQRKVDMIAYFADGLLNFFNNQSQRIRACTKQ</sequence>
<proteinExistence type="predicted"/>
<gene>
    <name evidence="1" type="ORF">HX37_10440</name>
</gene>